<dbReference type="GO" id="GO:0003700">
    <property type="term" value="F:DNA-binding transcription factor activity"/>
    <property type="evidence" value="ECO:0007669"/>
    <property type="project" value="InterPro"/>
</dbReference>
<dbReference type="InterPro" id="IPR009057">
    <property type="entry name" value="Homeodomain-like_sf"/>
</dbReference>
<dbReference type="OrthoDB" id="551907at2759"/>
<feature type="region of interest" description="Disordered" evidence="5">
    <location>
        <begin position="1"/>
        <end position="20"/>
    </location>
</feature>
<accession>A0A5J9TTD3</accession>
<evidence type="ECO:0000256" key="4">
    <source>
        <dbReference type="ARBA" id="ARBA00023242"/>
    </source>
</evidence>
<dbReference type="InterPro" id="IPR017930">
    <property type="entry name" value="Myb_dom"/>
</dbReference>
<name>A0A5J9TTD3_9POAL</name>
<dbReference type="PANTHER" id="PTHR31499">
    <property type="entry name" value="MYB FAMILY TRANSCRIPTION FACTOR PHL11"/>
    <property type="match status" value="1"/>
</dbReference>
<gene>
    <name evidence="7" type="ORF">EJB05_37401</name>
</gene>
<dbReference type="FunFam" id="1.10.10.60:FF:000002">
    <property type="entry name" value="Myb family transcription factor"/>
    <property type="match status" value="1"/>
</dbReference>
<keyword evidence="4" id="KW-0539">Nucleus</keyword>
<dbReference type="Proteomes" id="UP000324897">
    <property type="component" value="Unassembled WGS sequence"/>
</dbReference>
<dbReference type="PANTHER" id="PTHR31499:SF80">
    <property type="entry name" value="HTH MYB-TYPE DOMAIN-CONTAINING PROTEIN"/>
    <property type="match status" value="1"/>
</dbReference>
<dbReference type="InterPro" id="IPR025756">
    <property type="entry name" value="Myb_CC_LHEQLE"/>
</dbReference>
<dbReference type="Pfam" id="PF00249">
    <property type="entry name" value="Myb_DNA-binding"/>
    <property type="match status" value="1"/>
</dbReference>
<dbReference type="PROSITE" id="PS51294">
    <property type="entry name" value="HTH_MYB"/>
    <property type="match status" value="1"/>
</dbReference>
<dbReference type="Pfam" id="PF14379">
    <property type="entry name" value="Myb_CC_LHEQLE"/>
    <property type="match status" value="1"/>
</dbReference>
<evidence type="ECO:0000313" key="7">
    <source>
        <dbReference type="EMBL" id="TVU13961.1"/>
    </source>
</evidence>
<dbReference type="AlphaFoldDB" id="A0A5J9TTD3"/>
<keyword evidence="2" id="KW-0238">DNA-binding</keyword>
<dbReference type="InterPro" id="IPR001005">
    <property type="entry name" value="SANT/Myb"/>
</dbReference>
<evidence type="ECO:0000256" key="2">
    <source>
        <dbReference type="ARBA" id="ARBA00023125"/>
    </source>
</evidence>
<evidence type="ECO:0000256" key="5">
    <source>
        <dbReference type="SAM" id="MobiDB-lite"/>
    </source>
</evidence>
<evidence type="ECO:0000259" key="6">
    <source>
        <dbReference type="PROSITE" id="PS51294"/>
    </source>
</evidence>
<keyword evidence="3" id="KW-0804">Transcription</keyword>
<dbReference type="GO" id="GO:0003677">
    <property type="term" value="F:DNA binding"/>
    <property type="evidence" value="ECO:0007669"/>
    <property type="project" value="UniProtKB-KW"/>
</dbReference>
<dbReference type="SUPFAM" id="SSF46689">
    <property type="entry name" value="Homeodomain-like"/>
    <property type="match status" value="1"/>
</dbReference>
<feature type="non-terminal residue" evidence="7">
    <location>
        <position position="1"/>
    </location>
</feature>
<dbReference type="Gramene" id="TVU13961">
    <property type="protein sequence ID" value="TVU13961"/>
    <property type="gene ID" value="EJB05_37401"/>
</dbReference>
<evidence type="ECO:0000313" key="8">
    <source>
        <dbReference type="Proteomes" id="UP000324897"/>
    </source>
</evidence>
<evidence type="ECO:0000256" key="3">
    <source>
        <dbReference type="ARBA" id="ARBA00023163"/>
    </source>
</evidence>
<sequence>MNTKKTKQQEDHPHHLSPLCDPQLFPGTLAGLSFQQHGDAGNQTPRSVLATQPGSCVGSDAAAFFFAEHLLGMARFNFALSRSTKLPAMATLNGAPFGRLPETDQFYRSVDPPLLRDDSVTTYYVPPRPRDAAEASPAPARKLPLQPQNASTAGGEPEILSISAHVAGSTLLPAVEAPSGQSTTENPIPGSCNVSAPATHTGKAPGNGALSKTRIRWTEDLHKLFVDSVNRLGGADKATPKGILKLMNPDGLTIYHIKSHLQKYRLTKHMPASSEGKKRAAGTVLQNLGPNAGTQIKEALRLQLDVEKRLYEQIEIQRNLQLRIEAQGRTLKKMLEEQLKASESVLEPWEELQGFCDASSFYDEENEFRNVQLLSVASCAYNDDADKDNHASYLASR</sequence>
<dbReference type="EMBL" id="RWGY01000031">
    <property type="protein sequence ID" value="TVU13961.1"/>
    <property type="molecule type" value="Genomic_DNA"/>
</dbReference>
<keyword evidence="1" id="KW-0805">Transcription regulation</keyword>
<dbReference type="InterPro" id="IPR046955">
    <property type="entry name" value="PHR1-like"/>
</dbReference>
<protein>
    <recommendedName>
        <fullName evidence="6">HTH myb-type domain-containing protein</fullName>
    </recommendedName>
</protein>
<organism evidence="7 8">
    <name type="scientific">Eragrostis curvula</name>
    <name type="common">weeping love grass</name>
    <dbReference type="NCBI Taxonomy" id="38414"/>
    <lineage>
        <taxon>Eukaryota</taxon>
        <taxon>Viridiplantae</taxon>
        <taxon>Streptophyta</taxon>
        <taxon>Embryophyta</taxon>
        <taxon>Tracheophyta</taxon>
        <taxon>Spermatophyta</taxon>
        <taxon>Magnoliopsida</taxon>
        <taxon>Liliopsida</taxon>
        <taxon>Poales</taxon>
        <taxon>Poaceae</taxon>
        <taxon>PACMAD clade</taxon>
        <taxon>Chloridoideae</taxon>
        <taxon>Eragrostideae</taxon>
        <taxon>Eragrostidinae</taxon>
        <taxon>Eragrostis</taxon>
    </lineage>
</organism>
<feature type="domain" description="HTH myb-type" evidence="6">
    <location>
        <begin position="211"/>
        <end position="269"/>
    </location>
</feature>
<keyword evidence="8" id="KW-1185">Reference proteome</keyword>
<feature type="region of interest" description="Disordered" evidence="5">
    <location>
        <begin position="118"/>
        <end position="155"/>
    </location>
</feature>
<reference evidence="7 8" key="1">
    <citation type="journal article" date="2019" name="Sci. Rep.">
        <title>A high-quality genome of Eragrostis curvula grass provides insights into Poaceae evolution and supports new strategies to enhance forage quality.</title>
        <authorList>
            <person name="Carballo J."/>
            <person name="Santos B.A.C.M."/>
            <person name="Zappacosta D."/>
            <person name="Garbus I."/>
            <person name="Selva J.P."/>
            <person name="Gallo C.A."/>
            <person name="Diaz A."/>
            <person name="Albertini E."/>
            <person name="Caccamo M."/>
            <person name="Echenique V."/>
        </authorList>
    </citation>
    <scope>NUCLEOTIDE SEQUENCE [LARGE SCALE GENOMIC DNA]</scope>
    <source>
        <strain evidence="8">cv. Victoria</strain>
        <tissue evidence="7">Leaf</tissue>
    </source>
</reference>
<dbReference type="NCBIfam" id="TIGR01557">
    <property type="entry name" value="myb_SHAQKYF"/>
    <property type="match status" value="1"/>
</dbReference>
<dbReference type="Gene3D" id="1.10.10.60">
    <property type="entry name" value="Homeodomain-like"/>
    <property type="match status" value="1"/>
</dbReference>
<dbReference type="InterPro" id="IPR006447">
    <property type="entry name" value="Myb_dom_plants"/>
</dbReference>
<proteinExistence type="predicted"/>
<comment type="caution">
    <text evidence="7">The sequence shown here is derived from an EMBL/GenBank/DDBJ whole genome shotgun (WGS) entry which is preliminary data.</text>
</comment>
<evidence type="ECO:0000256" key="1">
    <source>
        <dbReference type="ARBA" id="ARBA00023015"/>
    </source>
</evidence>